<evidence type="ECO:0000313" key="3">
    <source>
        <dbReference type="EMBL" id="MBB6215748.1"/>
    </source>
</evidence>
<dbReference type="PANTHER" id="PTHR33171:SF17">
    <property type="entry name" value="LARA-LIKE N-TERMINAL DOMAIN-CONTAINING PROTEIN"/>
    <property type="match status" value="1"/>
</dbReference>
<dbReference type="InterPro" id="IPR018657">
    <property type="entry name" value="LarA-like_N"/>
</dbReference>
<dbReference type="Gene3D" id="3.40.50.11440">
    <property type="match status" value="1"/>
</dbReference>
<dbReference type="Pfam" id="PF21113">
    <property type="entry name" value="LarA_C"/>
    <property type="match status" value="1"/>
</dbReference>
<dbReference type="InterPro" id="IPR048068">
    <property type="entry name" value="LarA-like"/>
</dbReference>
<dbReference type="EMBL" id="JACHEN010000009">
    <property type="protein sequence ID" value="MBB6215748.1"/>
    <property type="molecule type" value="Genomic_DNA"/>
</dbReference>
<dbReference type="AlphaFoldDB" id="A0A841KU92"/>
<dbReference type="InterPro" id="IPR043166">
    <property type="entry name" value="LarA-like_C"/>
</dbReference>
<dbReference type="Pfam" id="PF09861">
    <property type="entry name" value="Lar_N"/>
    <property type="match status" value="1"/>
</dbReference>
<gene>
    <name evidence="3" type="ORF">HNQ80_001837</name>
</gene>
<evidence type="ECO:0000313" key="4">
    <source>
        <dbReference type="Proteomes" id="UP000579281"/>
    </source>
</evidence>
<dbReference type="PANTHER" id="PTHR33171">
    <property type="entry name" value="LAR_N DOMAIN-CONTAINING PROTEIN"/>
    <property type="match status" value="1"/>
</dbReference>
<dbReference type="Proteomes" id="UP000579281">
    <property type="component" value="Unassembled WGS sequence"/>
</dbReference>
<evidence type="ECO:0000259" key="1">
    <source>
        <dbReference type="Pfam" id="PF09861"/>
    </source>
</evidence>
<dbReference type="InterPro" id="IPR047926">
    <property type="entry name" value="Ni_dep_LarA"/>
</dbReference>
<dbReference type="RefSeq" id="WP_184310298.1">
    <property type="nucleotide sequence ID" value="NZ_JACHEN010000009.1"/>
</dbReference>
<name>A0A841KU92_9FIRM</name>
<sequence length="417" mass="46402">MEFSLGFGKQSVKFQIDQKNLMGVLEANKVSVDSMDGEEVERALKNPIGLPRLKDIVKEGEKIVIITSDITRPMPSKIVLPLLLEELYEAHISNEDIKIVFALGSHRKHSEEEKRYLVGDEIYEKIECIDSDVEDCTHIGITSAGTPVDIFRPVVDADRRICLGNIEYHYFAGYSGGAKAIMPGVSTREAIQANHSMMVRKDAKAGTLDENSLRRDIDEVAKMLSIDFIVNVVLDEKKNIMKAVAGHHIEAHREGCKFLDQLYKIEMDHPADIVIVSPGGFPKDINVYQAQKALDNAQHAVRDGGIIILVASCKEGLGEHTFERWMTTAKSPDEMIVNIQKKFELGGHKAAAIAMVHQRARIFLISDLEDGFVRRIFLEPYGNIEEALTNAYCVLGEDAKVLIMPYGGSTLPVVKNS</sequence>
<evidence type="ECO:0000259" key="2">
    <source>
        <dbReference type="Pfam" id="PF21113"/>
    </source>
</evidence>
<feature type="domain" description="Lactate racemase C-terminal" evidence="2">
    <location>
        <begin position="269"/>
        <end position="409"/>
    </location>
</feature>
<dbReference type="NCBIfam" id="NF033504">
    <property type="entry name" value="Ni_dep_LarA"/>
    <property type="match status" value="1"/>
</dbReference>
<dbReference type="GO" id="GO:0050043">
    <property type="term" value="F:lactate racemase activity"/>
    <property type="evidence" value="ECO:0007669"/>
    <property type="project" value="InterPro"/>
</dbReference>
<organism evidence="3 4">
    <name type="scientific">Anaerosolibacter carboniphilus</name>
    <dbReference type="NCBI Taxonomy" id="1417629"/>
    <lineage>
        <taxon>Bacteria</taxon>
        <taxon>Bacillati</taxon>
        <taxon>Bacillota</taxon>
        <taxon>Clostridia</taxon>
        <taxon>Peptostreptococcales</taxon>
        <taxon>Thermotaleaceae</taxon>
        <taxon>Anaerosolibacter</taxon>
    </lineage>
</organism>
<dbReference type="InterPro" id="IPR048520">
    <property type="entry name" value="LarA_C"/>
</dbReference>
<protein>
    <submittedName>
        <fullName evidence="3">Nickel-dependent lactate racemase</fullName>
    </submittedName>
</protein>
<dbReference type="Gene3D" id="3.90.226.30">
    <property type="match status" value="1"/>
</dbReference>
<reference evidence="3 4" key="1">
    <citation type="submission" date="2020-08" db="EMBL/GenBank/DDBJ databases">
        <title>Genomic Encyclopedia of Type Strains, Phase IV (KMG-IV): sequencing the most valuable type-strain genomes for metagenomic binning, comparative biology and taxonomic classification.</title>
        <authorList>
            <person name="Goeker M."/>
        </authorList>
    </citation>
    <scope>NUCLEOTIDE SEQUENCE [LARGE SCALE GENOMIC DNA]</scope>
    <source>
        <strain evidence="3 4">DSM 103526</strain>
    </source>
</reference>
<proteinExistence type="predicted"/>
<accession>A0A841KU92</accession>
<feature type="domain" description="LarA-like N-terminal" evidence="1">
    <location>
        <begin position="7"/>
        <end position="202"/>
    </location>
</feature>
<comment type="caution">
    <text evidence="3">The sequence shown here is derived from an EMBL/GenBank/DDBJ whole genome shotgun (WGS) entry which is preliminary data.</text>
</comment>
<keyword evidence="4" id="KW-1185">Reference proteome</keyword>